<dbReference type="AlphaFoldDB" id="A0A1G8LWN4"/>
<dbReference type="SUPFAM" id="SSF46785">
    <property type="entry name" value="Winged helix' DNA-binding domain"/>
    <property type="match status" value="1"/>
</dbReference>
<evidence type="ECO:0000313" key="2">
    <source>
        <dbReference type="EMBL" id="SDI59570.1"/>
    </source>
</evidence>
<dbReference type="InterPro" id="IPR000835">
    <property type="entry name" value="HTH_MarR-typ"/>
</dbReference>
<dbReference type="Gene3D" id="1.10.10.10">
    <property type="entry name" value="Winged helix-like DNA-binding domain superfamily/Winged helix DNA-binding domain"/>
    <property type="match status" value="1"/>
</dbReference>
<dbReference type="GO" id="GO:0006950">
    <property type="term" value="P:response to stress"/>
    <property type="evidence" value="ECO:0007669"/>
    <property type="project" value="TreeGrafter"/>
</dbReference>
<protein>
    <submittedName>
        <fullName evidence="2">DNA-binding transcriptional regulator, MarR family</fullName>
    </submittedName>
</protein>
<dbReference type="InterPro" id="IPR036388">
    <property type="entry name" value="WH-like_DNA-bd_sf"/>
</dbReference>
<dbReference type="PANTHER" id="PTHR33164">
    <property type="entry name" value="TRANSCRIPTIONAL REGULATOR, MARR FAMILY"/>
    <property type="match status" value="1"/>
</dbReference>
<reference evidence="3" key="1">
    <citation type="submission" date="2016-10" db="EMBL/GenBank/DDBJ databases">
        <authorList>
            <person name="Varghese N."/>
            <person name="Submissions S."/>
        </authorList>
    </citation>
    <scope>NUCLEOTIDE SEQUENCE [LARGE SCALE GENOMIC DNA]</scope>
    <source>
        <strain evidence="3">DSM 8344</strain>
    </source>
</reference>
<dbReference type="OrthoDB" id="165131at2"/>
<dbReference type="PANTHER" id="PTHR33164:SF105">
    <property type="entry name" value="TRANSCRIPTIONAL REPRESSOR PROTEIN-RELATED"/>
    <property type="match status" value="1"/>
</dbReference>
<dbReference type="PRINTS" id="PR00598">
    <property type="entry name" value="HTHMARR"/>
</dbReference>
<dbReference type="EMBL" id="FNCP01000055">
    <property type="protein sequence ID" value="SDI59570.1"/>
    <property type="molecule type" value="Genomic_DNA"/>
</dbReference>
<keyword evidence="2" id="KW-0238">DNA-binding</keyword>
<dbReference type="InterPro" id="IPR036390">
    <property type="entry name" value="WH_DNA-bd_sf"/>
</dbReference>
<dbReference type="InterPro" id="IPR039422">
    <property type="entry name" value="MarR/SlyA-like"/>
</dbReference>
<dbReference type="Proteomes" id="UP000198656">
    <property type="component" value="Unassembled WGS sequence"/>
</dbReference>
<dbReference type="SMART" id="SM00347">
    <property type="entry name" value="HTH_MARR"/>
    <property type="match status" value="1"/>
</dbReference>
<keyword evidence="3" id="KW-1185">Reference proteome</keyword>
<dbReference type="GO" id="GO:0003677">
    <property type="term" value="F:DNA binding"/>
    <property type="evidence" value="ECO:0007669"/>
    <property type="project" value="UniProtKB-KW"/>
</dbReference>
<evidence type="ECO:0000259" key="1">
    <source>
        <dbReference type="PROSITE" id="PS50995"/>
    </source>
</evidence>
<gene>
    <name evidence="2" type="ORF">SAMN05443529_1557</name>
</gene>
<accession>A0A1G8LWN4</accession>
<feature type="domain" description="HTH marR-type" evidence="1">
    <location>
        <begin position="1"/>
        <end position="145"/>
    </location>
</feature>
<dbReference type="GO" id="GO:0003700">
    <property type="term" value="F:DNA-binding transcription factor activity"/>
    <property type="evidence" value="ECO:0007669"/>
    <property type="project" value="InterPro"/>
</dbReference>
<organism evidence="2 3">
    <name type="scientific">Desulfosporosinus hippei DSM 8344</name>
    <dbReference type="NCBI Taxonomy" id="1121419"/>
    <lineage>
        <taxon>Bacteria</taxon>
        <taxon>Bacillati</taxon>
        <taxon>Bacillota</taxon>
        <taxon>Clostridia</taxon>
        <taxon>Eubacteriales</taxon>
        <taxon>Desulfitobacteriaceae</taxon>
        <taxon>Desulfosporosinus</taxon>
    </lineage>
</organism>
<dbReference type="STRING" id="1121419.SAMN05443529_1557"/>
<evidence type="ECO:0000313" key="3">
    <source>
        <dbReference type="Proteomes" id="UP000198656"/>
    </source>
</evidence>
<dbReference type="PROSITE" id="PS50995">
    <property type="entry name" value="HTH_MARR_2"/>
    <property type="match status" value="1"/>
</dbReference>
<dbReference type="Pfam" id="PF12802">
    <property type="entry name" value="MarR_2"/>
    <property type="match status" value="1"/>
</dbReference>
<sequence length="147" mass="16676">MTQQLNYNSKSPSPCHCLNIRRASRSVTQFYERVLEPSGLKVTQYSLLRNLEWAKLVSMTELARIMRIDRTTLNRNIKPLVKAGLIEVNASGEDSRSRNVMLTEAGKVTLANAGVLWREAQESIEEYLGIEELDNLKKLLSKLEALV</sequence>
<name>A0A1G8LWN4_9FIRM</name>
<proteinExistence type="predicted"/>